<reference evidence="1" key="3">
    <citation type="submission" date="2023-05" db="EMBL/GenBank/DDBJ databases">
        <authorList>
            <person name="Smith C.H."/>
        </authorList>
    </citation>
    <scope>NUCLEOTIDE SEQUENCE</scope>
    <source>
        <strain evidence="1">CHS0354</strain>
        <tissue evidence="1">Mantle</tissue>
    </source>
</reference>
<dbReference type="AlphaFoldDB" id="A0AAE0S4R9"/>
<reference evidence="1" key="2">
    <citation type="journal article" date="2021" name="Genome Biol. Evol.">
        <title>Developing a high-quality reference genome for a parasitic bivalve with doubly uniparental inheritance (Bivalvia: Unionida).</title>
        <authorList>
            <person name="Smith C.H."/>
        </authorList>
    </citation>
    <scope>NUCLEOTIDE SEQUENCE</scope>
    <source>
        <strain evidence="1">CHS0354</strain>
        <tissue evidence="1">Mantle</tissue>
    </source>
</reference>
<name>A0AAE0S4R9_9BIVA</name>
<comment type="caution">
    <text evidence="1">The sequence shown here is derived from an EMBL/GenBank/DDBJ whole genome shotgun (WGS) entry which is preliminary data.</text>
</comment>
<evidence type="ECO:0000313" key="1">
    <source>
        <dbReference type="EMBL" id="KAK3584920.1"/>
    </source>
</evidence>
<dbReference type="Proteomes" id="UP001195483">
    <property type="component" value="Unassembled WGS sequence"/>
</dbReference>
<organism evidence="1 2">
    <name type="scientific">Potamilus streckersoni</name>
    <dbReference type="NCBI Taxonomy" id="2493646"/>
    <lineage>
        <taxon>Eukaryota</taxon>
        <taxon>Metazoa</taxon>
        <taxon>Spiralia</taxon>
        <taxon>Lophotrochozoa</taxon>
        <taxon>Mollusca</taxon>
        <taxon>Bivalvia</taxon>
        <taxon>Autobranchia</taxon>
        <taxon>Heteroconchia</taxon>
        <taxon>Palaeoheterodonta</taxon>
        <taxon>Unionida</taxon>
        <taxon>Unionoidea</taxon>
        <taxon>Unionidae</taxon>
        <taxon>Ambleminae</taxon>
        <taxon>Lampsilini</taxon>
        <taxon>Potamilus</taxon>
    </lineage>
</organism>
<keyword evidence="2" id="KW-1185">Reference proteome</keyword>
<dbReference type="EMBL" id="JAEAOA010001326">
    <property type="protein sequence ID" value="KAK3584920.1"/>
    <property type="molecule type" value="Genomic_DNA"/>
</dbReference>
<sequence length="80" mass="8890">MADWTDIPNDGTVQDTPNVPVKMELSSESMGNTFCLPPSNSEINTVEILPSILELISLSHDISTYDWKESMKMTPSEKTT</sequence>
<proteinExistence type="predicted"/>
<reference evidence="1" key="1">
    <citation type="journal article" date="2021" name="Genome Biol. Evol.">
        <title>A High-Quality Reference Genome for a Parasitic Bivalve with Doubly Uniparental Inheritance (Bivalvia: Unionida).</title>
        <authorList>
            <person name="Smith C.H."/>
        </authorList>
    </citation>
    <scope>NUCLEOTIDE SEQUENCE</scope>
    <source>
        <strain evidence="1">CHS0354</strain>
    </source>
</reference>
<gene>
    <name evidence="1" type="ORF">CHS0354_021793</name>
</gene>
<evidence type="ECO:0000313" key="2">
    <source>
        <dbReference type="Proteomes" id="UP001195483"/>
    </source>
</evidence>
<accession>A0AAE0S4R9</accession>
<protein>
    <submittedName>
        <fullName evidence="1">Uncharacterized protein</fullName>
    </submittedName>
</protein>